<accession>V4QT01</accession>
<name>V4QT01_9HYPH</name>
<dbReference type="PATRIC" id="fig|631454.5.peg.3961"/>
<reference evidence="1 2" key="1">
    <citation type="journal article" date="2014" name="Genome Announc.">
        <title>Draft Genome Sequence of Lutibaculum baratangense Strain AMV1T, Isolated from a Mud Volcano in Andamans, India.</title>
        <authorList>
            <person name="Singh A."/>
            <person name="Sreenivas A."/>
            <person name="Sathyanarayana Reddy G."/>
            <person name="Pinnaka A.K."/>
            <person name="Shivaji S."/>
        </authorList>
    </citation>
    <scope>NUCLEOTIDE SEQUENCE [LARGE SCALE GENOMIC DNA]</scope>
    <source>
        <strain evidence="1 2">AMV1</strain>
    </source>
</reference>
<comment type="caution">
    <text evidence="1">The sequence shown here is derived from an EMBL/GenBank/DDBJ whole genome shotgun (WGS) entry which is preliminary data.</text>
</comment>
<dbReference type="OrthoDB" id="7062302at2"/>
<dbReference type="InterPro" id="IPR045932">
    <property type="entry name" value="DUF6352"/>
</dbReference>
<evidence type="ECO:0000313" key="2">
    <source>
        <dbReference type="Proteomes" id="UP000017819"/>
    </source>
</evidence>
<dbReference type="Pfam" id="PF19879">
    <property type="entry name" value="DUF6352"/>
    <property type="match status" value="1"/>
</dbReference>
<dbReference type="STRING" id="631454.N177_4009"/>
<organism evidence="1 2">
    <name type="scientific">Lutibaculum baratangense AMV1</name>
    <dbReference type="NCBI Taxonomy" id="631454"/>
    <lineage>
        <taxon>Bacteria</taxon>
        <taxon>Pseudomonadati</taxon>
        <taxon>Pseudomonadota</taxon>
        <taxon>Alphaproteobacteria</taxon>
        <taxon>Hyphomicrobiales</taxon>
        <taxon>Tepidamorphaceae</taxon>
        <taxon>Lutibaculum</taxon>
    </lineage>
</organism>
<dbReference type="Proteomes" id="UP000017819">
    <property type="component" value="Unassembled WGS sequence"/>
</dbReference>
<keyword evidence="2" id="KW-1185">Reference proteome</keyword>
<dbReference type="RefSeq" id="WP_023434118.1">
    <property type="nucleotide sequence ID" value="NZ_AWXZ01000040.1"/>
</dbReference>
<sequence length="347" mass="39105">MATGEGDIWLDTREFWLSSGYQLTEPAGNGWLGVTPDYIRAYLARPEIKPVEESCLAEEQLYDSLLADPARMVSPVELQALADEDAAENYRIFLRFRNLLLGEGTLEGAYMAIVSGRSDPVPPLFVDQLAHAILRNVLKTASDPFRMRAGEIFFREQSVSLDDGRIMLADHEIVEMMAASGGLGGLGQLMAMTGTPQRTVEMDVLSDDNKETYWARSDRFDTVADFRFTEPALDAFARVIEAWIKHFLGLAVRVQPMQSIKDERWTWHIGLDAEATAILNALYEGKDVDDERLSRVLALFRMEIRDEEAVMERMRGKPVYLGLAMSADRRLRMKPQNLLVNLPLAGR</sequence>
<dbReference type="AlphaFoldDB" id="V4QT01"/>
<dbReference type="eggNOG" id="ENOG502Z8AK">
    <property type="taxonomic scope" value="Bacteria"/>
</dbReference>
<gene>
    <name evidence="1" type="ORF">N177_4009</name>
</gene>
<evidence type="ECO:0000313" key="1">
    <source>
        <dbReference type="EMBL" id="ESR22872.1"/>
    </source>
</evidence>
<protein>
    <submittedName>
        <fullName evidence="1">Uncharacterized protein</fullName>
    </submittedName>
</protein>
<proteinExistence type="predicted"/>
<dbReference type="EMBL" id="AWXZ01000040">
    <property type="protein sequence ID" value="ESR22872.1"/>
    <property type="molecule type" value="Genomic_DNA"/>
</dbReference>